<protein>
    <submittedName>
        <fullName evidence="3">Uncharacterized protein</fullName>
    </submittedName>
</protein>
<feature type="region of interest" description="Disordered" evidence="1">
    <location>
        <begin position="1"/>
        <end position="21"/>
    </location>
</feature>
<keyword evidence="2" id="KW-1133">Transmembrane helix</keyword>
<proteinExistence type="predicted"/>
<sequence>MAKSRRLKDKARRELRDRTDIGSSAPSSFAAEVKMDEMCMVMCGAWLCGSDGKWEFVVDKTNMARMIPVHEALTIKEIESRVFAEFKKSETSFNVALSYWPPDSKDLATGIKTSPRPAEKRCFGYGTAAPDMDGFETPRCSKKQRESGTKRKTVDLSSVGLKTNFINLDDFQLIEDVEKFEERLRSESNPTGGGDCNGMSDGIDSDYSGPEEIDERDVRPRGYDFEFWEPLIDGDLGGSNAVEVVFNDKEANGVAKLSEGSRSEPARGSSSGSGLKGEIPVMVGSNVTEAICMAVLFVVVVVMVWLHVAVVGSGYKVCHVRLATGLSLGCGVRSVLVMVMDHVVVVGVLCNKRCRGCGVDVTMLCWCLVGSWLVSSCHLAVPAP</sequence>
<feature type="region of interest" description="Disordered" evidence="1">
    <location>
        <begin position="184"/>
        <end position="215"/>
    </location>
</feature>
<dbReference type="AlphaFoldDB" id="A0A8S9G0U3"/>
<evidence type="ECO:0000313" key="4">
    <source>
        <dbReference type="Proteomes" id="UP000712281"/>
    </source>
</evidence>
<dbReference type="EMBL" id="QGKW02002228">
    <property type="protein sequence ID" value="KAF2539483.1"/>
    <property type="molecule type" value="Genomic_DNA"/>
</dbReference>
<reference evidence="3" key="1">
    <citation type="submission" date="2019-12" db="EMBL/GenBank/DDBJ databases">
        <title>Genome sequencing and annotation of Brassica cretica.</title>
        <authorList>
            <person name="Studholme D.J."/>
            <person name="Sarris P.F."/>
        </authorList>
    </citation>
    <scope>NUCLEOTIDE SEQUENCE</scope>
    <source>
        <strain evidence="3">PFS-001/15</strain>
        <tissue evidence="3">Leaf</tissue>
    </source>
</reference>
<evidence type="ECO:0000313" key="3">
    <source>
        <dbReference type="EMBL" id="KAF2539483.1"/>
    </source>
</evidence>
<feature type="compositionally biased region" description="Basic residues" evidence="1">
    <location>
        <begin position="1"/>
        <end position="10"/>
    </location>
</feature>
<feature type="transmembrane region" description="Helical" evidence="2">
    <location>
        <begin position="290"/>
        <end position="310"/>
    </location>
</feature>
<dbReference type="Proteomes" id="UP000712281">
    <property type="component" value="Unassembled WGS sequence"/>
</dbReference>
<organism evidence="3 4">
    <name type="scientific">Brassica cretica</name>
    <name type="common">Mustard</name>
    <dbReference type="NCBI Taxonomy" id="69181"/>
    <lineage>
        <taxon>Eukaryota</taxon>
        <taxon>Viridiplantae</taxon>
        <taxon>Streptophyta</taxon>
        <taxon>Embryophyta</taxon>
        <taxon>Tracheophyta</taxon>
        <taxon>Spermatophyta</taxon>
        <taxon>Magnoliopsida</taxon>
        <taxon>eudicotyledons</taxon>
        <taxon>Gunneridae</taxon>
        <taxon>Pentapetalae</taxon>
        <taxon>rosids</taxon>
        <taxon>malvids</taxon>
        <taxon>Brassicales</taxon>
        <taxon>Brassicaceae</taxon>
        <taxon>Brassiceae</taxon>
        <taxon>Brassica</taxon>
    </lineage>
</organism>
<gene>
    <name evidence="3" type="ORF">F2Q68_00021284</name>
</gene>
<feature type="compositionally biased region" description="Basic and acidic residues" evidence="1">
    <location>
        <begin position="11"/>
        <end position="20"/>
    </location>
</feature>
<feature type="transmembrane region" description="Helical" evidence="2">
    <location>
        <begin position="361"/>
        <end position="381"/>
    </location>
</feature>
<comment type="caution">
    <text evidence="3">The sequence shown here is derived from an EMBL/GenBank/DDBJ whole genome shotgun (WGS) entry which is preliminary data.</text>
</comment>
<feature type="transmembrane region" description="Helical" evidence="2">
    <location>
        <begin position="322"/>
        <end position="349"/>
    </location>
</feature>
<evidence type="ECO:0000256" key="2">
    <source>
        <dbReference type="SAM" id="Phobius"/>
    </source>
</evidence>
<accession>A0A8S9G0U3</accession>
<evidence type="ECO:0000256" key="1">
    <source>
        <dbReference type="SAM" id="MobiDB-lite"/>
    </source>
</evidence>
<keyword evidence="2" id="KW-0472">Membrane</keyword>
<keyword evidence="2" id="KW-0812">Transmembrane</keyword>
<name>A0A8S9G0U3_BRACR</name>